<dbReference type="EMBL" id="QEKY01000010">
    <property type="protein sequence ID" value="PVZ09163.1"/>
    <property type="molecule type" value="Genomic_DNA"/>
</dbReference>
<evidence type="ECO:0000256" key="1">
    <source>
        <dbReference type="SAM" id="Phobius"/>
    </source>
</evidence>
<feature type="transmembrane region" description="Helical" evidence="1">
    <location>
        <begin position="48"/>
        <end position="66"/>
    </location>
</feature>
<evidence type="ECO:0000313" key="2">
    <source>
        <dbReference type="EMBL" id="PVZ09163.1"/>
    </source>
</evidence>
<comment type="caution">
    <text evidence="2">The sequence shown here is derived from an EMBL/GenBank/DDBJ whole genome shotgun (WGS) entry which is preliminary data.</text>
</comment>
<keyword evidence="1" id="KW-0812">Transmembrane</keyword>
<feature type="transmembrane region" description="Helical" evidence="1">
    <location>
        <begin position="87"/>
        <end position="109"/>
    </location>
</feature>
<keyword evidence="1" id="KW-1133">Transmembrane helix</keyword>
<dbReference type="Proteomes" id="UP000245462">
    <property type="component" value="Unassembled WGS sequence"/>
</dbReference>
<dbReference type="GeneID" id="94551003"/>
<dbReference type="AlphaFoldDB" id="A0A2U1FAE6"/>
<organism evidence="2 3">
    <name type="scientific">Porphyromonas loveana</name>
    <dbReference type="NCBI Taxonomy" id="1884669"/>
    <lineage>
        <taxon>Bacteria</taxon>
        <taxon>Pseudomonadati</taxon>
        <taxon>Bacteroidota</taxon>
        <taxon>Bacteroidia</taxon>
        <taxon>Bacteroidales</taxon>
        <taxon>Porphyromonadaceae</taxon>
        <taxon>Porphyromonas</taxon>
    </lineage>
</organism>
<dbReference type="RefSeq" id="WP_116679535.1">
    <property type="nucleotide sequence ID" value="NZ_QEKY01000010.1"/>
</dbReference>
<feature type="transmembrane region" description="Helical" evidence="1">
    <location>
        <begin position="7"/>
        <end position="28"/>
    </location>
</feature>
<keyword evidence="3" id="KW-1185">Reference proteome</keyword>
<accession>A0A2U1FAE6</accession>
<keyword evidence="1" id="KW-0472">Membrane</keyword>
<dbReference type="OrthoDB" id="982062at2"/>
<evidence type="ECO:0000313" key="3">
    <source>
        <dbReference type="Proteomes" id="UP000245462"/>
    </source>
</evidence>
<name>A0A2U1FAE6_9PORP</name>
<protein>
    <submittedName>
        <fullName evidence="2">Uncharacterized protein</fullName>
    </submittedName>
</protein>
<reference evidence="2 3" key="1">
    <citation type="submission" date="2018-04" db="EMBL/GenBank/DDBJ databases">
        <title>Genomic Encyclopedia of Type Strains, Phase IV (KMG-IV): sequencing the most valuable type-strain genomes for metagenomic binning, comparative biology and taxonomic classification.</title>
        <authorList>
            <person name="Goeker M."/>
        </authorList>
    </citation>
    <scope>NUCLEOTIDE SEQUENCE [LARGE SCALE GENOMIC DNA]</scope>
    <source>
        <strain evidence="2 3">DSM 28520</strain>
    </source>
</reference>
<gene>
    <name evidence="2" type="ORF">C7382_11030</name>
</gene>
<proteinExistence type="predicted"/>
<sequence>MKNVRKIFHLLSYLQYPLVAIALARLIFPLFRGFEFLSTHSEYLFSNYNQMLIYYGLALSFSSLQDPTKTSLRYERKIWKTPRKAKVILFATTVTMMLFFFTGFVGLMADQPVMKEFTNGSFILSIGLLSYLKFQLDLYAIHTSAPQP</sequence>